<dbReference type="InterPro" id="IPR039425">
    <property type="entry name" value="RNA_pol_sigma-70-like"/>
</dbReference>
<dbReference type="GO" id="GO:0006352">
    <property type="term" value="P:DNA-templated transcription initiation"/>
    <property type="evidence" value="ECO:0007669"/>
    <property type="project" value="InterPro"/>
</dbReference>
<comment type="similarity">
    <text evidence="1">Belongs to the sigma-70 factor family. ECF subfamily.</text>
</comment>
<dbReference type="InterPro" id="IPR036388">
    <property type="entry name" value="WH-like_DNA-bd_sf"/>
</dbReference>
<dbReference type="Pfam" id="PF04542">
    <property type="entry name" value="Sigma70_r2"/>
    <property type="match status" value="1"/>
</dbReference>
<dbReference type="InterPro" id="IPR013325">
    <property type="entry name" value="RNA_pol_sigma_r2"/>
</dbReference>
<sequence length="197" mass="21718">MPDIQPPPESLQPDPAAVGEPAQREAFLRTFLARRPQMEALLRRRVGCRATAADLVQELFLRFWRRPALPLEDMGSYLIRSAHNLAIDHMRSEGARSRGESALLPEQRAGTVATPDAALEAGSDLRRIDAALRALPERTRHIFLLNRIHGRTYAEIARSMSLSQSAVEKHMMRALDACKASVVTAPPARTPLGSAPS</sequence>
<name>A0A4Q9QSX1_9GAMM</name>
<dbReference type="Pfam" id="PF08281">
    <property type="entry name" value="Sigma70_r4_2"/>
    <property type="match status" value="1"/>
</dbReference>
<keyword evidence="10" id="KW-1185">Reference proteome</keyword>
<protein>
    <submittedName>
        <fullName evidence="8">RNA polymerase subunit sigma-24</fullName>
    </submittedName>
</protein>
<dbReference type="InterPro" id="IPR007627">
    <property type="entry name" value="RNA_pol_sigma70_r2"/>
</dbReference>
<keyword evidence="2" id="KW-0805">Transcription regulation</keyword>
<evidence type="ECO:0000313" key="8">
    <source>
        <dbReference type="EMBL" id="TBU85177.1"/>
    </source>
</evidence>
<feature type="region of interest" description="Disordered" evidence="5">
    <location>
        <begin position="1"/>
        <end position="20"/>
    </location>
</feature>
<keyword evidence="4" id="KW-0804">Transcription</keyword>
<accession>A0A4Q9QSX1</accession>
<dbReference type="RefSeq" id="WP_131177482.1">
    <property type="nucleotide sequence ID" value="NZ_QJUL01000062.1"/>
</dbReference>
<dbReference type="PANTHER" id="PTHR43133">
    <property type="entry name" value="RNA POLYMERASE ECF-TYPE SIGMA FACTO"/>
    <property type="match status" value="1"/>
</dbReference>
<evidence type="ECO:0000259" key="6">
    <source>
        <dbReference type="Pfam" id="PF04542"/>
    </source>
</evidence>
<dbReference type="GO" id="GO:0016987">
    <property type="term" value="F:sigma factor activity"/>
    <property type="evidence" value="ECO:0007669"/>
    <property type="project" value="UniProtKB-KW"/>
</dbReference>
<dbReference type="Proteomes" id="UP000291334">
    <property type="component" value="Unassembled WGS sequence"/>
</dbReference>
<dbReference type="Proteomes" id="UP000293172">
    <property type="component" value="Unassembled WGS sequence"/>
</dbReference>
<feature type="domain" description="RNA polymerase sigma factor 70 region 4 type 2" evidence="7">
    <location>
        <begin position="126"/>
        <end position="178"/>
    </location>
</feature>
<dbReference type="CDD" id="cd06171">
    <property type="entry name" value="Sigma70_r4"/>
    <property type="match status" value="1"/>
</dbReference>
<proteinExistence type="inferred from homology"/>
<dbReference type="AlphaFoldDB" id="A0A4Q9QSX1"/>
<evidence type="ECO:0000259" key="7">
    <source>
        <dbReference type="Pfam" id="PF08281"/>
    </source>
</evidence>
<keyword evidence="3" id="KW-0731">Sigma factor</keyword>
<evidence type="ECO:0000256" key="4">
    <source>
        <dbReference type="ARBA" id="ARBA00023163"/>
    </source>
</evidence>
<evidence type="ECO:0000256" key="5">
    <source>
        <dbReference type="SAM" id="MobiDB-lite"/>
    </source>
</evidence>
<dbReference type="Gene3D" id="1.10.10.10">
    <property type="entry name" value="Winged helix-like DNA-binding domain superfamily/Winged helix DNA-binding domain"/>
    <property type="match status" value="1"/>
</dbReference>
<dbReference type="NCBIfam" id="TIGR02937">
    <property type="entry name" value="sigma70-ECF"/>
    <property type="match status" value="1"/>
</dbReference>
<reference evidence="10 11" key="1">
    <citation type="submission" date="2018-06" db="EMBL/GenBank/DDBJ databases">
        <title>Three novel Pseudomonas species isolated from symptomatic oak.</title>
        <authorList>
            <person name="Bueno-Gonzalez V."/>
            <person name="Brady C."/>
        </authorList>
    </citation>
    <scope>NUCLEOTIDE SEQUENCE [LARGE SCALE GENOMIC DNA]</scope>
    <source>
        <strain evidence="9 10">P26B</strain>
        <strain evidence="8 11">P6B</strain>
    </source>
</reference>
<feature type="compositionally biased region" description="Pro residues" evidence="5">
    <location>
        <begin position="1"/>
        <end position="10"/>
    </location>
</feature>
<dbReference type="InterPro" id="IPR013324">
    <property type="entry name" value="RNA_pol_sigma_r3/r4-like"/>
</dbReference>
<evidence type="ECO:0000256" key="3">
    <source>
        <dbReference type="ARBA" id="ARBA00023082"/>
    </source>
</evidence>
<evidence type="ECO:0000256" key="1">
    <source>
        <dbReference type="ARBA" id="ARBA00010641"/>
    </source>
</evidence>
<feature type="domain" description="RNA polymerase sigma-70 region 2" evidence="6">
    <location>
        <begin position="34"/>
        <end position="94"/>
    </location>
</feature>
<dbReference type="Gene3D" id="1.10.1740.10">
    <property type="match status" value="1"/>
</dbReference>
<evidence type="ECO:0000313" key="10">
    <source>
        <dbReference type="Proteomes" id="UP000291334"/>
    </source>
</evidence>
<dbReference type="InterPro" id="IPR013249">
    <property type="entry name" value="RNA_pol_sigma70_r4_t2"/>
</dbReference>
<dbReference type="GO" id="GO:0003677">
    <property type="term" value="F:DNA binding"/>
    <property type="evidence" value="ECO:0007669"/>
    <property type="project" value="InterPro"/>
</dbReference>
<dbReference type="SUPFAM" id="SSF88659">
    <property type="entry name" value="Sigma3 and sigma4 domains of RNA polymerase sigma factors"/>
    <property type="match status" value="1"/>
</dbReference>
<evidence type="ECO:0000313" key="9">
    <source>
        <dbReference type="EMBL" id="TBU98776.1"/>
    </source>
</evidence>
<dbReference type="PANTHER" id="PTHR43133:SF63">
    <property type="entry name" value="RNA POLYMERASE SIGMA FACTOR FECI-RELATED"/>
    <property type="match status" value="1"/>
</dbReference>
<evidence type="ECO:0000256" key="2">
    <source>
        <dbReference type="ARBA" id="ARBA00023015"/>
    </source>
</evidence>
<dbReference type="EMBL" id="QJUM01000057">
    <property type="protein sequence ID" value="TBU98776.1"/>
    <property type="molecule type" value="Genomic_DNA"/>
</dbReference>
<dbReference type="InterPro" id="IPR014284">
    <property type="entry name" value="RNA_pol_sigma-70_dom"/>
</dbReference>
<gene>
    <name evidence="9" type="ORF">DNK34_25040</name>
    <name evidence="8" type="ORF">DNK44_24670</name>
</gene>
<comment type="caution">
    <text evidence="8">The sequence shown here is derived from an EMBL/GenBank/DDBJ whole genome shotgun (WGS) entry which is preliminary data.</text>
</comment>
<dbReference type="SUPFAM" id="SSF88946">
    <property type="entry name" value="Sigma2 domain of RNA polymerase sigma factors"/>
    <property type="match status" value="1"/>
</dbReference>
<dbReference type="OrthoDB" id="9797134at2"/>
<evidence type="ECO:0000313" key="11">
    <source>
        <dbReference type="Proteomes" id="UP000293172"/>
    </source>
</evidence>
<organism evidence="8 11">
    <name type="scientific">Phytopseudomonas dryadis</name>
    <dbReference type="NCBI Taxonomy" id="2487520"/>
    <lineage>
        <taxon>Bacteria</taxon>
        <taxon>Pseudomonadati</taxon>
        <taxon>Pseudomonadota</taxon>
        <taxon>Gammaproteobacteria</taxon>
        <taxon>Pseudomonadales</taxon>
        <taxon>Pseudomonadaceae</taxon>
        <taxon>Phytopseudomonas</taxon>
    </lineage>
</organism>
<dbReference type="EMBL" id="QJUL01000062">
    <property type="protein sequence ID" value="TBU85177.1"/>
    <property type="molecule type" value="Genomic_DNA"/>
</dbReference>